<dbReference type="InterPro" id="IPR017508">
    <property type="entry name" value="HipA_N1"/>
</dbReference>
<gene>
    <name evidence="5" type="primary">hipA</name>
    <name evidence="5" type="ORF">KBTEX_01953</name>
</gene>
<sequence>MSPRRRDVIDPDGLTVWFEDRLVGFLWRDARGRIGFRYDDAWLTDGFRLSVRMPLRSDPFPPEAGSAHFFFANLLPEGRARERLIRTRRISDDDFTLLREFGGDCAGALSILPVEMEPSDTPEYAPLSEDELHKLILQHGRGAYARRTDAPQPRLSLAGAQDKCPVYLRNGRYALPTGTAPSSHILKFQIEGFANVPLYEAFMSRLATAIGLTTSETVLDTVRDQTFLVVSRFDRLWRNGYGTRLHQEDFLQALGRHAFQAKYEIEGGPGFADCARLVREHSEDPVTDLRALVRWQIFNVLAGNSDGHAKNLALVQAQHATNRWRLAPFYDLVCTRAIEHVDTHLAMSVGGEYQPERITREHWQVLARESGLPPRLMLDTLADTQERLAHAFDTTREAFEAQFGPVPALQRIRSVLHASGIAI</sequence>
<evidence type="ECO:0000259" key="4">
    <source>
        <dbReference type="Pfam" id="PF13657"/>
    </source>
</evidence>
<name>A0A5B8RA39_9ZZZZ</name>
<dbReference type="InterPro" id="IPR052028">
    <property type="entry name" value="HipA_Ser/Thr_kinase"/>
</dbReference>
<evidence type="ECO:0000256" key="2">
    <source>
        <dbReference type="ARBA" id="ARBA00022777"/>
    </source>
</evidence>
<proteinExistence type="predicted"/>
<accession>A0A5B8RA39</accession>
<feature type="domain" description="HipA-like C-terminal" evidence="3">
    <location>
        <begin position="155"/>
        <end position="390"/>
    </location>
</feature>
<evidence type="ECO:0000256" key="1">
    <source>
        <dbReference type="ARBA" id="ARBA00022679"/>
    </source>
</evidence>
<keyword evidence="2 5" id="KW-0418">Kinase</keyword>
<dbReference type="PANTHER" id="PTHR37419">
    <property type="entry name" value="SERINE/THREONINE-PROTEIN KINASE TOXIN HIPA"/>
    <property type="match status" value="1"/>
</dbReference>
<dbReference type="Pfam" id="PF13657">
    <property type="entry name" value="Couple_hipA"/>
    <property type="match status" value="1"/>
</dbReference>
<dbReference type="AlphaFoldDB" id="A0A5B8RA39"/>
<dbReference type="NCBIfam" id="TIGR03071">
    <property type="entry name" value="couple_hipA"/>
    <property type="match status" value="1"/>
</dbReference>
<dbReference type="EMBL" id="MN079106">
    <property type="protein sequence ID" value="QEA05630.1"/>
    <property type="molecule type" value="Genomic_DNA"/>
</dbReference>
<organism evidence="5">
    <name type="scientific">uncultured organism</name>
    <dbReference type="NCBI Taxonomy" id="155900"/>
    <lineage>
        <taxon>unclassified sequences</taxon>
        <taxon>environmental samples</taxon>
    </lineage>
</organism>
<evidence type="ECO:0000313" key="5">
    <source>
        <dbReference type="EMBL" id="QEA05630.1"/>
    </source>
</evidence>
<evidence type="ECO:0000259" key="3">
    <source>
        <dbReference type="Pfam" id="PF07804"/>
    </source>
</evidence>
<keyword evidence="1 5" id="KW-0808">Transferase</keyword>
<dbReference type="InterPro" id="IPR012893">
    <property type="entry name" value="HipA-like_C"/>
</dbReference>
<dbReference type="EC" id="2.7.11.1" evidence="5"/>
<dbReference type="Pfam" id="PF07804">
    <property type="entry name" value="HipA_C"/>
    <property type="match status" value="1"/>
</dbReference>
<feature type="domain" description="HipA N-terminal subdomain 1" evidence="4">
    <location>
        <begin position="14"/>
        <end position="111"/>
    </location>
</feature>
<reference evidence="5" key="1">
    <citation type="submission" date="2019-06" db="EMBL/GenBank/DDBJ databases">
        <authorList>
            <person name="Murdoch R.W."/>
            <person name="Fathepure B."/>
        </authorList>
    </citation>
    <scope>NUCLEOTIDE SEQUENCE</scope>
</reference>
<dbReference type="PANTHER" id="PTHR37419:SF1">
    <property type="entry name" value="SERINE_THREONINE-PROTEIN KINASE TOXIN HIPA"/>
    <property type="match status" value="1"/>
</dbReference>
<dbReference type="CDD" id="cd17793">
    <property type="entry name" value="HipA"/>
    <property type="match status" value="1"/>
</dbReference>
<protein>
    <submittedName>
        <fullName evidence="5">Serine/threonine-protein kinase toxin HipA</fullName>
        <ecNumber evidence="5">2.7.11.1</ecNumber>
    </submittedName>
</protein>
<dbReference type="GO" id="GO:0004674">
    <property type="term" value="F:protein serine/threonine kinase activity"/>
    <property type="evidence" value="ECO:0007669"/>
    <property type="project" value="UniProtKB-EC"/>
</dbReference>